<dbReference type="Gene3D" id="1.50.10.100">
    <property type="entry name" value="Chondroitin AC/alginate lyase"/>
    <property type="match status" value="1"/>
</dbReference>
<dbReference type="AlphaFoldDB" id="A0A382TCA0"/>
<sequence>MAMFSHLGKATLYWNTLRYLRPVQITGRLKNLLYKPKIKSDILGQQRAVTGIWQQPAQKGCRMVSSEEFCFLNEIHAVQSASDWNHPHWAKLWLYNLHYFDDLTAIDAEHRSNWHRALIQRWIEDSPLGVGNGWEPYPTSLRIVNWIKWGLSGNELDDG</sequence>
<proteinExistence type="predicted"/>
<evidence type="ECO:0000313" key="1">
    <source>
        <dbReference type="EMBL" id="SVD19774.1"/>
    </source>
</evidence>
<reference evidence="1" key="1">
    <citation type="submission" date="2018-05" db="EMBL/GenBank/DDBJ databases">
        <authorList>
            <person name="Lanie J.A."/>
            <person name="Ng W.-L."/>
            <person name="Kazmierczak K.M."/>
            <person name="Andrzejewski T.M."/>
            <person name="Davidsen T.M."/>
            <person name="Wayne K.J."/>
            <person name="Tettelin H."/>
            <person name="Glass J.I."/>
            <person name="Rusch D."/>
            <person name="Podicherti R."/>
            <person name="Tsui H.-C.T."/>
            <person name="Winkler M.E."/>
        </authorList>
    </citation>
    <scope>NUCLEOTIDE SEQUENCE</scope>
</reference>
<feature type="non-terminal residue" evidence="1">
    <location>
        <position position="159"/>
    </location>
</feature>
<evidence type="ECO:0008006" key="2">
    <source>
        <dbReference type="Google" id="ProtNLM"/>
    </source>
</evidence>
<gene>
    <name evidence="1" type="ORF">METZ01_LOCUS372628</name>
</gene>
<accession>A0A382TCA0</accession>
<organism evidence="1">
    <name type="scientific">marine metagenome</name>
    <dbReference type="NCBI Taxonomy" id="408172"/>
    <lineage>
        <taxon>unclassified sequences</taxon>
        <taxon>metagenomes</taxon>
        <taxon>ecological metagenomes</taxon>
    </lineage>
</organism>
<protein>
    <recommendedName>
        <fullName evidence="2">Heparin-sulfate lyase N-terminal domain-containing protein</fullName>
    </recommendedName>
</protein>
<dbReference type="EMBL" id="UINC01135555">
    <property type="protein sequence ID" value="SVD19774.1"/>
    <property type="molecule type" value="Genomic_DNA"/>
</dbReference>
<dbReference type="InterPro" id="IPR008929">
    <property type="entry name" value="Chondroitin_lyas"/>
</dbReference>
<name>A0A382TCA0_9ZZZZ</name>